<comment type="caution">
    <text evidence="1">The sequence shown here is derived from an EMBL/GenBank/DDBJ whole genome shotgun (WGS) entry which is preliminary data.</text>
</comment>
<proteinExistence type="predicted"/>
<name>A0A0F9KW67_9ZZZZ</name>
<protein>
    <submittedName>
        <fullName evidence="1">Uncharacterized protein</fullName>
    </submittedName>
</protein>
<reference evidence="1" key="1">
    <citation type="journal article" date="2015" name="Nature">
        <title>Complex archaea that bridge the gap between prokaryotes and eukaryotes.</title>
        <authorList>
            <person name="Spang A."/>
            <person name="Saw J.H."/>
            <person name="Jorgensen S.L."/>
            <person name="Zaremba-Niedzwiedzka K."/>
            <person name="Martijn J."/>
            <person name="Lind A.E."/>
            <person name="van Eijk R."/>
            <person name="Schleper C."/>
            <person name="Guy L."/>
            <person name="Ettema T.J."/>
        </authorList>
    </citation>
    <scope>NUCLEOTIDE SEQUENCE</scope>
</reference>
<gene>
    <name evidence="1" type="ORF">LCGC14_1277510</name>
</gene>
<accession>A0A0F9KW67</accession>
<organism evidence="1">
    <name type="scientific">marine sediment metagenome</name>
    <dbReference type="NCBI Taxonomy" id="412755"/>
    <lineage>
        <taxon>unclassified sequences</taxon>
        <taxon>metagenomes</taxon>
        <taxon>ecological metagenomes</taxon>
    </lineage>
</organism>
<dbReference type="EMBL" id="LAZR01007229">
    <property type="protein sequence ID" value="KKM86594.1"/>
    <property type="molecule type" value="Genomic_DNA"/>
</dbReference>
<feature type="non-terminal residue" evidence="1">
    <location>
        <position position="1"/>
    </location>
</feature>
<sequence>GNIEIGQVGDHVGIELDDGTLQWTFIGGALSTTLTLIDALTDDVAVDNHVYSYKIKVPRPISVVETRLHRADGQDVPIVLTGRLDYELLSLKTTEATPNQVYYDKQLINADLLVWPVPIDMQEYLKFTARLPIQDIINLTDGFDIAQEFFLAIAWNLAPLIAPKHEKPVDLEMALIAKNMLEEALAGDSEDASVFFQVGGYGNYIDHGRYPNTRGGYGR</sequence>
<dbReference type="AlphaFoldDB" id="A0A0F9KW67"/>
<evidence type="ECO:0000313" key="1">
    <source>
        <dbReference type="EMBL" id="KKM86594.1"/>
    </source>
</evidence>